<gene>
    <name evidence="2" type="ORF">CS022_02375</name>
</gene>
<feature type="signal peptide" evidence="1">
    <location>
        <begin position="1"/>
        <end position="22"/>
    </location>
</feature>
<organism evidence="2 3">
    <name type="scientific">Veronia nyctiphanis</name>
    <dbReference type="NCBI Taxonomy" id="1278244"/>
    <lineage>
        <taxon>Bacteria</taxon>
        <taxon>Pseudomonadati</taxon>
        <taxon>Pseudomonadota</taxon>
        <taxon>Gammaproteobacteria</taxon>
        <taxon>Vibrionales</taxon>
        <taxon>Vibrionaceae</taxon>
        <taxon>Veronia</taxon>
    </lineage>
</organism>
<reference evidence="2 3" key="1">
    <citation type="submission" date="2017-10" db="EMBL/GenBank/DDBJ databases">
        <title>Nyctiphanis sp. nov., isolated from the stomach of the euphausiid Nyctiphanes simplex (Hansen, 1911) in the Gulf of California.</title>
        <authorList>
            <person name="Gomez-Gil B."/>
            <person name="Aguilar-Mendez M."/>
            <person name="Lopez-Cortes A."/>
            <person name="Gomez-Gutierrez J."/>
            <person name="Roque A."/>
            <person name="Lang E."/>
            <person name="Gonzalez-Castillo A."/>
        </authorList>
    </citation>
    <scope>NUCLEOTIDE SEQUENCE [LARGE SCALE GENOMIC DNA]</scope>
    <source>
        <strain evidence="2 3">CAIM 600</strain>
    </source>
</reference>
<keyword evidence="1" id="KW-0732">Signal</keyword>
<evidence type="ECO:0000313" key="2">
    <source>
        <dbReference type="EMBL" id="RXJ74461.1"/>
    </source>
</evidence>
<evidence type="ECO:0000313" key="3">
    <source>
        <dbReference type="Proteomes" id="UP000290287"/>
    </source>
</evidence>
<dbReference type="Proteomes" id="UP000290287">
    <property type="component" value="Unassembled WGS sequence"/>
</dbReference>
<keyword evidence="3" id="KW-1185">Reference proteome</keyword>
<dbReference type="Gene3D" id="2.60.120.380">
    <property type="match status" value="1"/>
</dbReference>
<dbReference type="AlphaFoldDB" id="A0A4Q0YZA4"/>
<comment type="caution">
    <text evidence="2">The sequence shown here is derived from an EMBL/GenBank/DDBJ whole genome shotgun (WGS) entry which is preliminary data.</text>
</comment>
<accession>A0A4Q0YZA4</accession>
<name>A0A4Q0YZA4_9GAMM</name>
<sequence length="143" mass="16125">MARRLKASLIVLLLSWHSFSLAGQNINNGVDLVDVRFKPGTSSASYLGTVRGYGYTDFVFYATAGQTLAINLDDDILGNTNTLEPMLFNRHFEDTVHLKSSDSQGYVLPYDGRYRLRVLQMRIFARRGNVNNFSLNISISNRL</sequence>
<dbReference type="RefSeq" id="WP_129120929.1">
    <property type="nucleotide sequence ID" value="NZ_PEIB01000002.1"/>
</dbReference>
<dbReference type="OrthoDB" id="8682638at2"/>
<evidence type="ECO:0008006" key="4">
    <source>
        <dbReference type="Google" id="ProtNLM"/>
    </source>
</evidence>
<proteinExistence type="predicted"/>
<dbReference type="EMBL" id="PEIB01000002">
    <property type="protein sequence ID" value="RXJ74461.1"/>
    <property type="molecule type" value="Genomic_DNA"/>
</dbReference>
<protein>
    <recommendedName>
        <fullName evidence="4">Inhibitor of g-type lysozyme</fullName>
    </recommendedName>
</protein>
<feature type="chain" id="PRO_5020498321" description="Inhibitor of g-type lysozyme" evidence="1">
    <location>
        <begin position="23"/>
        <end position="143"/>
    </location>
</feature>
<evidence type="ECO:0000256" key="1">
    <source>
        <dbReference type="SAM" id="SignalP"/>
    </source>
</evidence>